<protein>
    <recommendedName>
        <fullName evidence="11">C3H1-type domain-containing protein</fullName>
    </recommendedName>
</protein>
<keyword evidence="1 4" id="KW-0479">Metal-binding</keyword>
<dbReference type="PROSITE" id="PS50053">
    <property type="entry name" value="UBIQUITIN_2"/>
    <property type="match status" value="1"/>
</dbReference>
<dbReference type="Pfam" id="PF00622">
    <property type="entry name" value="SPRY"/>
    <property type="match status" value="1"/>
</dbReference>
<evidence type="ECO:0000256" key="1">
    <source>
        <dbReference type="ARBA" id="ARBA00022723"/>
    </source>
</evidence>
<dbReference type="InterPro" id="IPR001870">
    <property type="entry name" value="B30.2/SPRY"/>
</dbReference>
<dbReference type="HOGENOM" id="CLU_434450_0_0_1"/>
<dbReference type="VEuPathDB" id="FungiDB:PYU1_G007638"/>
<dbReference type="CDD" id="cd11709">
    <property type="entry name" value="SPRY"/>
    <property type="match status" value="1"/>
</dbReference>
<dbReference type="Gene3D" id="2.60.120.920">
    <property type="match status" value="1"/>
</dbReference>
<dbReference type="GO" id="GO:0005737">
    <property type="term" value="C:cytoplasm"/>
    <property type="evidence" value="ECO:0007669"/>
    <property type="project" value="TreeGrafter"/>
</dbReference>
<dbReference type="STRING" id="431595.K3WRR0"/>
<feature type="domain" description="C3H1-type" evidence="7">
    <location>
        <begin position="174"/>
        <end position="216"/>
    </location>
</feature>
<feature type="region of interest" description="Disordered" evidence="5">
    <location>
        <begin position="493"/>
        <end position="520"/>
    </location>
</feature>
<evidence type="ECO:0000259" key="8">
    <source>
        <dbReference type="PROSITE" id="PS50188"/>
    </source>
</evidence>
<keyword evidence="3 4" id="KW-0862">Zinc</keyword>
<reference evidence="9" key="3">
    <citation type="submission" date="2015-02" db="UniProtKB">
        <authorList>
            <consortium name="EnsemblProtists"/>
        </authorList>
    </citation>
    <scope>IDENTIFICATION</scope>
    <source>
        <strain evidence="9">DAOM BR144</strain>
    </source>
</reference>
<dbReference type="InterPro" id="IPR000626">
    <property type="entry name" value="Ubiquitin-like_dom"/>
</dbReference>
<dbReference type="PROSITE" id="PS50103">
    <property type="entry name" value="ZF_C3H1"/>
    <property type="match status" value="1"/>
</dbReference>
<feature type="domain" description="Ubiquitin-like" evidence="6">
    <location>
        <begin position="25"/>
        <end position="56"/>
    </location>
</feature>
<dbReference type="GO" id="GO:0004842">
    <property type="term" value="F:ubiquitin-protein transferase activity"/>
    <property type="evidence" value="ECO:0007669"/>
    <property type="project" value="InterPro"/>
</dbReference>
<dbReference type="PANTHER" id="PTHR13363">
    <property type="entry name" value="RING FINGER AND SRY DOMAIN-CONTAINING"/>
    <property type="match status" value="1"/>
</dbReference>
<dbReference type="InParanoid" id="K3WRR0"/>
<evidence type="ECO:0000313" key="10">
    <source>
        <dbReference type="Proteomes" id="UP000019132"/>
    </source>
</evidence>
<dbReference type="Gene3D" id="3.10.20.90">
    <property type="entry name" value="Phosphatidylinositol 3-kinase Catalytic Subunit, Chain A, domain 1"/>
    <property type="match status" value="1"/>
</dbReference>
<sequence>MADDAEFLVQFNRTLCISLPRANATVASIKKKIQSREGVPADLLDLYANGRKLLEDALVPCLPVMVRARLSGGLRGGKGGFGAMLRSSGKGAGAKATTSFGACRDLNGRRLRHVNQEIAVQKWREDGETREQRKKLGVTDQEIMDEETPSGIPGWYLAMPSWAEGVKKSYMKRRRNTIMCKSWLQARENGRTAPPNAPRWWGCPRGRDCDFAHGEEELRGAGLTEYKKSKKEEVYQTKQQELQKYVDYEQDIPDDIGDAIRQGMRKRNAKSKVQAKQAILEEARVLPPDATFVAVRSSDAASEFWLVPTGGNVGITFKNGLCELRGQSNFGTATVFGSCITSGKWYYEVRLITDGVVQIGWADGTFGANSETGDGVGDHVRSWAYDGNRQLKWTNGQESEYGTPWEKHDVIGCLLDLDEGTISFSKNGKPMDVAFDGIKCLDTDNLKQKGFFPAISVEETEILLVNIGAQAFLYQQEGYQPVLDAIRADSSTEIPRSETPKVVDAPTAPTLVPEPQEPVQEEATYEPLDLDQFESAEQLEKLGLEALKLELQHRKLKCGGSLAERAKRLLSVRGKSWEEIDSKLKDVKAKYN</sequence>
<dbReference type="eggNOG" id="KOG2242">
    <property type="taxonomic scope" value="Eukaryota"/>
</dbReference>
<keyword evidence="10" id="KW-1185">Reference proteome</keyword>
<dbReference type="OMA" id="TTDFGAC"/>
<accession>K3WRR0</accession>
<dbReference type="Pfam" id="PF13297">
    <property type="entry name" value="SDE2_2C"/>
    <property type="match status" value="1"/>
</dbReference>
<evidence type="ECO:0000256" key="2">
    <source>
        <dbReference type="ARBA" id="ARBA00022771"/>
    </source>
</evidence>
<dbReference type="InterPro" id="IPR029071">
    <property type="entry name" value="Ubiquitin-like_domsf"/>
</dbReference>
<dbReference type="AlphaFoldDB" id="K3WRR0"/>
<evidence type="ECO:0000313" key="9">
    <source>
        <dbReference type="EnsemblProtists" id="PYU1_T007654"/>
    </source>
</evidence>
<dbReference type="Proteomes" id="UP000019132">
    <property type="component" value="Unassembled WGS sequence"/>
</dbReference>
<feature type="domain" description="B30.2/SPRY" evidence="8">
    <location>
        <begin position="272"/>
        <end position="472"/>
    </location>
</feature>
<reference evidence="10" key="2">
    <citation type="submission" date="2010-04" db="EMBL/GenBank/DDBJ databases">
        <authorList>
            <person name="Buell R."/>
            <person name="Hamilton J."/>
            <person name="Hostetler J."/>
        </authorList>
    </citation>
    <scope>NUCLEOTIDE SEQUENCE [LARGE SCALE GENOMIC DNA]</scope>
    <source>
        <strain evidence="10">DAOM:BR144</strain>
    </source>
</reference>
<dbReference type="SUPFAM" id="SSF49899">
    <property type="entry name" value="Concanavalin A-like lectins/glucanases"/>
    <property type="match status" value="1"/>
</dbReference>
<dbReference type="EnsemblProtists" id="PYU1_T007654">
    <property type="protein sequence ID" value="PYU1_T007654"/>
    <property type="gene ID" value="PYU1_G007638"/>
</dbReference>
<evidence type="ECO:0008006" key="11">
    <source>
        <dbReference type="Google" id="ProtNLM"/>
    </source>
</evidence>
<feature type="zinc finger region" description="C3H1-type" evidence="4">
    <location>
        <begin position="174"/>
        <end position="216"/>
    </location>
</feature>
<evidence type="ECO:0000256" key="4">
    <source>
        <dbReference type="PROSITE-ProRule" id="PRU00723"/>
    </source>
</evidence>
<dbReference type="GO" id="GO:0051603">
    <property type="term" value="P:proteolysis involved in protein catabolic process"/>
    <property type="evidence" value="ECO:0007669"/>
    <property type="project" value="TreeGrafter"/>
</dbReference>
<dbReference type="SMART" id="SM00449">
    <property type="entry name" value="SPRY"/>
    <property type="match status" value="1"/>
</dbReference>
<dbReference type="EMBL" id="GL376585">
    <property type="status" value="NOT_ANNOTATED_CDS"/>
    <property type="molecule type" value="Genomic_DNA"/>
</dbReference>
<dbReference type="InterPro" id="IPR013320">
    <property type="entry name" value="ConA-like_dom_sf"/>
</dbReference>
<dbReference type="SUPFAM" id="SSF54236">
    <property type="entry name" value="Ubiquitin-like"/>
    <property type="match status" value="1"/>
</dbReference>
<evidence type="ECO:0000256" key="3">
    <source>
        <dbReference type="ARBA" id="ARBA00022833"/>
    </source>
</evidence>
<dbReference type="Pfam" id="PF22782">
    <property type="entry name" value="SDE2"/>
    <property type="match status" value="1"/>
</dbReference>
<keyword evidence="2 4" id="KW-0863">Zinc-finger</keyword>
<dbReference type="InterPro" id="IPR000571">
    <property type="entry name" value="Znf_CCCH"/>
</dbReference>
<organism evidence="9 10">
    <name type="scientific">Globisporangium ultimum (strain ATCC 200006 / CBS 805.95 / DAOM BR144)</name>
    <name type="common">Pythium ultimum</name>
    <dbReference type="NCBI Taxonomy" id="431595"/>
    <lineage>
        <taxon>Eukaryota</taxon>
        <taxon>Sar</taxon>
        <taxon>Stramenopiles</taxon>
        <taxon>Oomycota</taxon>
        <taxon>Peronosporomycetes</taxon>
        <taxon>Pythiales</taxon>
        <taxon>Pythiaceae</taxon>
        <taxon>Globisporangium</taxon>
    </lineage>
</organism>
<reference evidence="10" key="1">
    <citation type="journal article" date="2010" name="Genome Biol.">
        <title>Genome sequence of the necrotrophic plant pathogen Pythium ultimum reveals original pathogenicity mechanisms and effector repertoire.</title>
        <authorList>
            <person name="Levesque C.A."/>
            <person name="Brouwer H."/>
            <person name="Cano L."/>
            <person name="Hamilton J.P."/>
            <person name="Holt C."/>
            <person name="Huitema E."/>
            <person name="Raffaele S."/>
            <person name="Robideau G.P."/>
            <person name="Thines M."/>
            <person name="Win J."/>
            <person name="Zerillo M.M."/>
            <person name="Beakes G.W."/>
            <person name="Boore J.L."/>
            <person name="Busam D."/>
            <person name="Dumas B."/>
            <person name="Ferriera S."/>
            <person name="Fuerstenberg S.I."/>
            <person name="Gachon C.M."/>
            <person name="Gaulin E."/>
            <person name="Govers F."/>
            <person name="Grenville-Briggs L."/>
            <person name="Horner N."/>
            <person name="Hostetler J."/>
            <person name="Jiang R.H."/>
            <person name="Johnson J."/>
            <person name="Krajaejun T."/>
            <person name="Lin H."/>
            <person name="Meijer H.J."/>
            <person name="Moore B."/>
            <person name="Morris P."/>
            <person name="Phuntmart V."/>
            <person name="Puiu D."/>
            <person name="Shetty J."/>
            <person name="Stajich J.E."/>
            <person name="Tripathy S."/>
            <person name="Wawra S."/>
            <person name="van West P."/>
            <person name="Whitty B.R."/>
            <person name="Coutinho P.M."/>
            <person name="Henrissat B."/>
            <person name="Martin F."/>
            <person name="Thomas P.D."/>
            <person name="Tyler B.M."/>
            <person name="De Vries R.P."/>
            <person name="Kamoun S."/>
            <person name="Yandell M."/>
            <person name="Tisserat N."/>
            <person name="Buell C.R."/>
        </authorList>
    </citation>
    <scope>NUCLEOTIDE SEQUENCE</scope>
    <source>
        <strain evidence="10">DAOM:BR144</strain>
    </source>
</reference>
<evidence type="ECO:0000259" key="6">
    <source>
        <dbReference type="PROSITE" id="PS50053"/>
    </source>
</evidence>
<dbReference type="InterPro" id="IPR053822">
    <property type="entry name" value="SDE2-like_dom"/>
</dbReference>
<dbReference type="PANTHER" id="PTHR13363:SF5">
    <property type="entry name" value="E3 UBIQUITIN-PROTEIN LIGASE RNF123"/>
    <property type="match status" value="1"/>
</dbReference>
<dbReference type="GO" id="GO:0008270">
    <property type="term" value="F:zinc ion binding"/>
    <property type="evidence" value="ECO:0007669"/>
    <property type="project" value="UniProtKB-KW"/>
</dbReference>
<dbReference type="InterPro" id="IPR045129">
    <property type="entry name" value="RNF123/RKP/RSPRY1"/>
</dbReference>
<dbReference type="PROSITE" id="PS50188">
    <property type="entry name" value="B302_SPRY"/>
    <property type="match status" value="1"/>
</dbReference>
<evidence type="ECO:0000256" key="5">
    <source>
        <dbReference type="SAM" id="MobiDB-lite"/>
    </source>
</evidence>
<dbReference type="CDD" id="cd17039">
    <property type="entry name" value="Ubl_ubiquitin_like"/>
    <property type="match status" value="1"/>
</dbReference>
<dbReference type="eggNOG" id="KOG2827">
    <property type="taxonomic scope" value="Eukaryota"/>
</dbReference>
<proteinExistence type="predicted"/>
<dbReference type="InterPro" id="IPR025086">
    <property type="entry name" value="SDE2/SF3A3_SAP"/>
</dbReference>
<dbReference type="InterPro" id="IPR043136">
    <property type="entry name" value="B30.2/SPRY_sf"/>
</dbReference>
<evidence type="ECO:0000259" key="7">
    <source>
        <dbReference type="PROSITE" id="PS50103"/>
    </source>
</evidence>
<dbReference type="Gene3D" id="4.10.1000.10">
    <property type="entry name" value="Zinc finger, CCCH-type"/>
    <property type="match status" value="1"/>
</dbReference>
<name>K3WRR0_GLOUD</name>
<dbReference type="InterPro" id="IPR003877">
    <property type="entry name" value="SPRY_dom"/>
</dbReference>